<evidence type="ECO:0000313" key="3">
    <source>
        <dbReference type="EMBL" id="UUX35182.1"/>
    </source>
</evidence>
<dbReference type="RefSeq" id="WP_313794675.1">
    <property type="nucleotide sequence ID" value="NZ_CP102453.1"/>
</dbReference>
<evidence type="ECO:0000259" key="2">
    <source>
        <dbReference type="PROSITE" id="PS51372"/>
    </source>
</evidence>
<gene>
    <name evidence="3" type="ORF">NRE15_05945</name>
</gene>
<dbReference type="SUPFAM" id="SSF63520">
    <property type="entry name" value="PTS-regulatory domain, PRD"/>
    <property type="match status" value="2"/>
</dbReference>
<dbReference type="InterPro" id="IPR036650">
    <property type="entry name" value="CAT_RNA-bd_dom_sf"/>
</dbReference>
<organism evidence="3 4">
    <name type="scientific">Fundicoccus culcitae</name>
    <dbReference type="NCBI Taxonomy" id="2969821"/>
    <lineage>
        <taxon>Bacteria</taxon>
        <taxon>Bacillati</taxon>
        <taxon>Bacillota</taxon>
        <taxon>Bacilli</taxon>
        <taxon>Lactobacillales</taxon>
        <taxon>Aerococcaceae</taxon>
        <taxon>Fundicoccus</taxon>
    </lineage>
</organism>
<dbReference type="InterPro" id="IPR036634">
    <property type="entry name" value="PRD_sf"/>
</dbReference>
<feature type="domain" description="PRD" evidence="2">
    <location>
        <begin position="61"/>
        <end position="166"/>
    </location>
</feature>
<dbReference type="Gene3D" id="2.30.24.10">
    <property type="entry name" value="CAT RNA-binding domain"/>
    <property type="match status" value="1"/>
</dbReference>
<dbReference type="InterPro" id="IPR011608">
    <property type="entry name" value="PRD"/>
</dbReference>
<evidence type="ECO:0000256" key="1">
    <source>
        <dbReference type="ARBA" id="ARBA00022737"/>
    </source>
</evidence>
<protein>
    <submittedName>
        <fullName evidence="3">PRD domain-containing protein</fullName>
    </submittedName>
</protein>
<evidence type="ECO:0000313" key="4">
    <source>
        <dbReference type="Proteomes" id="UP001315967"/>
    </source>
</evidence>
<proteinExistence type="predicted"/>
<reference evidence="3 4" key="1">
    <citation type="submission" date="2022-08" db="EMBL/GenBank/DDBJ databases">
        <title>Aerococcaceae sp. nov isolated from spoiled eye mask.</title>
        <authorList>
            <person name="Zhou G."/>
            <person name="Xie X.-B."/>
            <person name="Shi Q.-S."/>
            <person name="Wang Y.-S."/>
            <person name="Wen X."/>
            <person name="Peng H."/>
            <person name="Yang X.-J."/>
            <person name="Tao H.-B."/>
            <person name="Huang X.-M."/>
        </authorList>
    </citation>
    <scope>NUCLEOTIDE SEQUENCE [LARGE SCALE GENOMIC DNA]</scope>
    <source>
        <strain evidence="4">DM20194951</strain>
    </source>
</reference>
<accession>A0ABY5P8V2</accession>
<dbReference type="Proteomes" id="UP001315967">
    <property type="component" value="Chromosome"/>
</dbReference>
<dbReference type="PANTHER" id="PTHR30185:SF15">
    <property type="entry name" value="CRYPTIC BETA-GLUCOSIDE BGL OPERON ANTITERMINATOR"/>
    <property type="match status" value="1"/>
</dbReference>
<feature type="domain" description="PRD" evidence="2">
    <location>
        <begin position="167"/>
        <end position="277"/>
    </location>
</feature>
<dbReference type="Gene3D" id="1.10.1790.10">
    <property type="entry name" value="PRD domain"/>
    <property type="match status" value="2"/>
</dbReference>
<keyword evidence="4" id="KW-1185">Reference proteome</keyword>
<dbReference type="InterPro" id="IPR050661">
    <property type="entry name" value="BglG_antiterminators"/>
</dbReference>
<name>A0ABY5P8V2_9LACT</name>
<dbReference type="Pfam" id="PF03123">
    <property type="entry name" value="CAT_RBD"/>
    <property type="match status" value="1"/>
</dbReference>
<dbReference type="SMART" id="SM01061">
    <property type="entry name" value="CAT_RBD"/>
    <property type="match status" value="1"/>
</dbReference>
<keyword evidence="1" id="KW-0677">Repeat</keyword>
<dbReference type="SUPFAM" id="SSF50151">
    <property type="entry name" value="SacY-like RNA-binding domain"/>
    <property type="match status" value="1"/>
</dbReference>
<sequence length="278" mass="32516">MKVIKNINNNVAICIDNDGNEVVAFGKGIGFKTPPYVLTDLNKITKTYYNIDQRYFGLLNVISEEIFEITGVIVTYTQIIVDSYLNPNLVFTLADHIQFAIQRNNSGMLLKFSSQYDLKHFNPKEVEVGEYAVKLIEKKLKIKLPEDEVYGIAMHIINSEINEQTEEKQVSSEKIVDQIVEIIENYMGLEIDKASFNFSRFASHLEYLFERIVKNEMITTKNFDMFQSIAENYPRAYNCSLEIRDYLLKSFNWYLEEEELLYLMLHINRLCTRQGYKN</sequence>
<dbReference type="PROSITE" id="PS51372">
    <property type="entry name" value="PRD_2"/>
    <property type="match status" value="2"/>
</dbReference>
<dbReference type="Pfam" id="PF00874">
    <property type="entry name" value="PRD"/>
    <property type="match status" value="2"/>
</dbReference>
<dbReference type="EMBL" id="CP102453">
    <property type="protein sequence ID" value="UUX35182.1"/>
    <property type="molecule type" value="Genomic_DNA"/>
</dbReference>
<dbReference type="PANTHER" id="PTHR30185">
    <property type="entry name" value="CRYPTIC BETA-GLUCOSIDE BGL OPERON ANTITERMINATOR"/>
    <property type="match status" value="1"/>
</dbReference>
<dbReference type="InterPro" id="IPR004341">
    <property type="entry name" value="CAT_RNA-bd_dom"/>
</dbReference>